<dbReference type="Gene3D" id="3.40.50.1820">
    <property type="entry name" value="alpha/beta hydrolase"/>
    <property type="match status" value="1"/>
</dbReference>
<dbReference type="PANTHER" id="PTHR37017">
    <property type="entry name" value="AB HYDROLASE-1 DOMAIN-CONTAINING PROTEIN-RELATED"/>
    <property type="match status" value="1"/>
</dbReference>
<dbReference type="Pfam" id="PF12697">
    <property type="entry name" value="Abhydrolase_6"/>
    <property type="match status" value="1"/>
</dbReference>
<evidence type="ECO:0000313" key="3">
    <source>
        <dbReference type="Proteomes" id="UP000669179"/>
    </source>
</evidence>
<sequence>MATYVLVPGFWLGAWAWDEVAADLRAAGHEVFAVTLTGLAERAGELTRDVGVQTHVADITGVIEDNDLREVILVLHSGANVPGTGAADRIPERIKRVVYVDTGPLPSGMRGIEFFDPEEQAATVKQVESEGEGWKIPVRDLDPAADPQLLAGLTAEHLEEFARRGTPQPYASWDEAMTRPEPLPSTPKTLVLNTFPLAAVEQMASAGIPAFALMSGPEWTYRELPTGHWPMFSTPHELAEILAADA</sequence>
<dbReference type="AlphaFoldDB" id="A0A939PK67"/>
<feature type="domain" description="AB hydrolase-1" evidence="1">
    <location>
        <begin position="5"/>
        <end position="240"/>
    </location>
</feature>
<keyword evidence="3" id="KW-1185">Reference proteome</keyword>
<dbReference type="GO" id="GO:0016787">
    <property type="term" value="F:hydrolase activity"/>
    <property type="evidence" value="ECO:0007669"/>
    <property type="project" value="UniProtKB-KW"/>
</dbReference>
<dbReference type="EMBL" id="JAGEOJ010000024">
    <property type="protein sequence ID" value="MBO2454140.1"/>
    <property type="molecule type" value="Genomic_DNA"/>
</dbReference>
<dbReference type="InterPro" id="IPR029058">
    <property type="entry name" value="AB_hydrolase_fold"/>
</dbReference>
<dbReference type="PANTHER" id="PTHR37017:SF11">
    <property type="entry name" value="ESTERASE_LIPASE_THIOESTERASE DOMAIN-CONTAINING PROTEIN"/>
    <property type="match status" value="1"/>
</dbReference>
<protein>
    <submittedName>
        <fullName evidence="2">Alpha/beta hydrolase</fullName>
    </submittedName>
</protein>
<reference evidence="2" key="1">
    <citation type="submission" date="2021-03" db="EMBL/GenBank/DDBJ databases">
        <authorList>
            <person name="Kanchanasin P."/>
            <person name="Saeng-In P."/>
            <person name="Phongsopitanun W."/>
            <person name="Yuki M."/>
            <person name="Kudo T."/>
            <person name="Ohkuma M."/>
            <person name="Tanasupawat S."/>
        </authorList>
    </citation>
    <scope>NUCLEOTIDE SEQUENCE</scope>
    <source>
        <strain evidence="2">GKU 128</strain>
    </source>
</reference>
<gene>
    <name evidence="2" type="ORF">J4573_44125</name>
</gene>
<dbReference type="Proteomes" id="UP000669179">
    <property type="component" value="Unassembled WGS sequence"/>
</dbReference>
<name>A0A939PK67_9ACTN</name>
<keyword evidence="2" id="KW-0378">Hydrolase</keyword>
<dbReference type="SUPFAM" id="SSF53474">
    <property type="entry name" value="alpha/beta-Hydrolases"/>
    <property type="match status" value="1"/>
</dbReference>
<comment type="caution">
    <text evidence="2">The sequence shown here is derived from an EMBL/GenBank/DDBJ whole genome shotgun (WGS) entry which is preliminary data.</text>
</comment>
<evidence type="ECO:0000259" key="1">
    <source>
        <dbReference type="Pfam" id="PF12697"/>
    </source>
</evidence>
<dbReference type="InterPro" id="IPR000073">
    <property type="entry name" value="AB_hydrolase_1"/>
</dbReference>
<evidence type="ECO:0000313" key="2">
    <source>
        <dbReference type="EMBL" id="MBO2454140.1"/>
    </source>
</evidence>
<proteinExistence type="predicted"/>
<dbReference type="RefSeq" id="WP_208262301.1">
    <property type="nucleotide sequence ID" value="NZ_JAGEOJ010000024.1"/>
</dbReference>
<accession>A0A939PK67</accession>
<organism evidence="2 3">
    <name type="scientific">Actinomadura barringtoniae</name>
    <dbReference type="NCBI Taxonomy" id="1427535"/>
    <lineage>
        <taxon>Bacteria</taxon>
        <taxon>Bacillati</taxon>
        <taxon>Actinomycetota</taxon>
        <taxon>Actinomycetes</taxon>
        <taxon>Streptosporangiales</taxon>
        <taxon>Thermomonosporaceae</taxon>
        <taxon>Actinomadura</taxon>
    </lineage>
</organism>
<dbReference type="InterPro" id="IPR052897">
    <property type="entry name" value="Sec-Metab_Biosynth_Hydrolase"/>
</dbReference>